<dbReference type="FunFam" id="3.40.50.300:FF:000425">
    <property type="entry name" value="Probable ABC transporter, ATP-binding subunit"/>
    <property type="match status" value="1"/>
</dbReference>
<comment type="similarity">
    <text evidence="1">Belongs to the ABC transporter superfamily.</text>
</comment>
<keyword evidence="4" id="KW-0547">Nucleotide-binding</keyword>
<dbReference type="GO" id="GO:0016887">
    <property type="term" value="F:ATP hydrolysis activity"/>
    <property type="evidence" value="ECO:0007669"/>
    <property type="project" value="InterPro"/>
</dbReference>
<dbReference type="GO" id="GO:0055052">
    <property type="term" value="C:ATP-binding cassette (ABC) transporter complex, substrate-binding subunit-containing"/>
    <property type="evidence" value="ECO:0007669"/>
    <property type="project" value="TreeGrafter"/>
</dbReference>
<protein>
    <recommendedName>
        <fullName evidence="8">ABC transporter domain-containing protein</fullName>
    </recommendedName>
</protein>
<keyword evidence="2" id="KW-0813">Transport</keyword>
<accession>J9A5U6</accession>
<dbReference type="InterPro" id="IPR027417">
    <property type="entry name" value="P-loop_NTPase"/>
</dbReference>
<dbReference type="InterPro" id="IPR008995">
    <property type="entry name" value="Mo/tungstate-bd_C_term_dom"/>
</dbReference>
<evidence type="ECO:0000256" key="7">
    <source>
        <dbReference type="ARBA" id="ARBA00023136"/>
    </source>
</evidence>
<keyword evidence="3" id="KW-1003">Cell membrane</keyword>
<evidence type="ECO:0000256" key="2">
    <source>
        <dbReference type="ARBA" id="ARBA00022448"/>
    </source>
</evidence>
<dbReference type="GO" id="GO:0015408">
    <property type="term" value="F:ABC-type ferric iron transporter activity"/>
    <property type="evidence" value="ECO:0007669"/>
    <property type="project" value="InterPro"/>
</dbReference>
<dbReference type="PANTHER" id="PTHR43875">
    <property type="entry name" value="MALTODEXTRIN IMPORT ATP-BINDING PROTEIN MSMX"/>
    <property type="match status" value="1"/>
</dbReference>
<dbReference type="PROSITE" id="PS00211">
    <property type="entry name" value="ABC_TRANSPORTER_1"/>
    <property type="match status" value="1"/>
</dbReference>
<gene>
    <name evidence="9" type="ORF">IMCC14465_01440</name>
</gene>
<dbReference type="CDD" id="cd03259">
    <property type="entry name" value="ABC_Carb_Solutes_like"/>
    <property type="match status" value="1"/>
</dbReference>
<keyword evidence="6" id="KW-1278">Translocase</keyword>
<name>J9A5U6_9PROT</name>
<dbReference type="PROSITE" id="PS50893">
    <property type="entry name" value="ABC_TRANSPORTER_2"/>
    <property type="match status" value="1"/>
</dbReference>
<sequence>MRSVSLSDVACTIQGKNAVNGISLDIKPGEIICFLGPSGCGKTTSLRLIGGVVAPDAGTIEFDDEIVSGAGQFVPPEDRHIGFLFQDFALFPHLTVMENVMFGLQMQKYENSEARAGRMLALTGVSHLSERYPATLSGGEQQRVALARALAPAPGLVLMDEPFSNLDPPLRADMRRLTVSLLRGEHADMSPATGIIVTHDADDAMFMADKIAVMSEGQVVQFDTPDELYENPSSPLIVKLLGAVNEWSGKVEKGVFSTPIGDFQLDASVASACLMIRPYHLKEGEGEGGLTARVSAIRKHGNAQALDIVLTNNILCPDDIIWEVIMDDVTQTRIEIGDEVKFQINPEDVMLFTD</sequence>
<evidence type="ECO:0000256" key="1">
    <source>
        <dbReference type="ARBA" id="ARBA00005417"/>
    </source>
</evidence>
<dbReference type="InterPro" id="IPR047641">
    <property type="entry name" value="ABC_transpr_MalK/UgpC-like"/>
</dbReference>
<organism evidence="9 10">
    <name type="scientific">alpha proteobacterium IMCC14465</name>
    <dbReference type="NCBI Taxonomy" id="1220535"/>
    <lineage>
        <taxon>Bacteria</taxon>
        <taxon>Pseudomonadati</taxon>
        <taxon>Pseudomonadota</taxon>
        <taxon>Alphaproteobacteria</taxon>
        <taxon>PS1 clade</taxon>
    </lineage>
</organism>
<dbReference type="InterPro" id="IPR017871">
    <property type="entry name" value="ABC_transporter-like_CS"/>
</dbReference>
<evidence type="ECO:0000313" key="9">
    <source>
        <dbReference type="EMBL" id="EJW21750.1"/>
    </source>
</evidence>
<dbReference type="SUPFAM" id="SSF52540">
    <property type="entry name" value="P-loop containing nucleoside triphosphate hydrolases"/>
    <property type="match status" value="1"/>
</dbReference>
<evidence type="ECO:0000256" key="5">
    <source>
        <dbReference type="ARBA" id="ARBA00022840"/>
    </source>
</evidence>
<dbReference type="SUPFAM" id="SSF50331">
    <property type="entry name" value="MOP-like"/>
    <property type="match status" value="1"/>
</dbReference>
<dbReference type="GO" id="GO:0005524">
    <property type="term" value="F:ATP binding"/>
    <property type="evidence" value="ECO:0007669"/>
    <property type="project" value="UniProtKB-KW"/>
</dbReference>
<dbReference type="STRING" id="1220535.IMCC14465_01440"/>
<evidence type="ECO:0000256" key="3">
    <source>
        <dbReference type="ARBA" id="ARBA00022475"/>
    </source>
</evidence>
<evidence type="ECO:0000256" key="4">
    <source>
        <dbReference type="ARBA" id="ARBA00022741"/>
    </source>
</evidence>
<evidence type="ECO:0000259" key="8">
    <source>
        <dbReference type="PROSITE" id="PS50893"/>
    </source>
</evidence>
<dbReference type="Proteomes" id="UP000004836">
    <property type="component" value="Unassembled WGS sequence"/>
</dbReference>
<evidence type="ECO:0000313" key="10">
    <source>
        <dbReference type="Proteomes" id="UP000004836"/>
    </source>
</evidence>
<dbReference type="InterPro" id="IPR003439">
    <property type="entry name" value="ABC_transporter-like_ATP-bd"/>
</dbReference>
<evidence type="ECO:0000256" key="6">
    <source>
        <dbReference type="ARBA" id="ARBA00022967"/>
    </source>
</evidence>
<dbReference type="GO" id="GO:0015697">
    <property type="term" value="P:quaternary ammonium group transport"/>
    <property type="evidence" value="ECO:0007669"/>
    <property type="project" value="UniProtKB-ARBA"/>
</dbReference>
<comment type="caution">
    <text evidence="9">The sequence shown here is derived from an EMBL/GenBank/DDBJ whole genome shotgun (WGS) entry which is preliminary data.</text>
</comment>
<dbReference type="AlphaFoldDB" id="J9A5U6"/>
<dbReference type="SMART" id="SM00382">
    <property type="entry name" value="AAA"/>
    <property type="match status" value="1"/>
</dbReference>
<keyword evidence="10" id="KW-1185">Reference proteome</keyword>
<dbReference type="PANTHER" id="PTHR43875:SF15">
    <property type="entry name" value="TREHALOSE IMPORT ATP-BINDING PROTEIN SUGC"/>
    <property type="match status" value="1"/>
</dbReference>
<dbReference type="Gene3D" id="3.40.50.300">
    <property type="entry name" value="P-loop containing nucleotide triphosphate hydrolases"/>
    <property type="match status" value="1"/>
</dbReference>
<feature type="domain" description="ABC transporter" evidence="8">
    <location>
        <begin position="4"/>
        <end position="241"/>
    </location>
</feature>
<keyword evidence="7" id="KW-0472">Membrane</keyword>
<dbReference type="Pfam" id="PF00005">
    <property type="entry name" value="ABC_tran"/>
    <property type="match status" value="1"/>
</dbReference>
<dbReference type="EMBL" id="ALYF01000002">
    <property type="protein sequence ID" value="EJW21750.1"/>
    <property type="molecule type" value="Genomic_DNA"/>
</dbReference>
<proteinExistence type="inferred from homology"/>
<dbReference type="eggNOG" id="COG3842">
    <property type="taxonomic scope" value="Bacteria"/>
</dbReference>
<dbReference type="InterPro" id="IPR015853">
    <property type="entry name" value="ABC_transpr_FbpC"/>
</dbReference>
<reference evidence="9 10" key="1">
    <citation type="journal article" date="2012" name="J. Bacteriol.">
        <title>Genome Sequence of Strain IMCC14465, Isolated from the East Sea, Belonging to the PS1 Clade of Alphaproteobacteria.</title>
        <authorList>
            <person name="Yang S.J."/>
            <person name="Kang I."/>
            <person name="Cho J.C."/>
        </authorList>
    </citation>
    <scope>NUCLEOTIDE SEQUENCE [LARGE SCALE GENOMIC DNA]</scope>
    <source>
        <strain evidence="9 10">IMCC14465</strain>
    </source>
</reference>
<keyword evidence="5" id="KW-0067">ATP-binding</keyword>
<dbReference type="InterPro" id="IPR003593">
    <property type="entry name" value="AAA+_ATPase"/>
</dbReference>
<dbReference type="OrthoDB" id="7811600at2"/>
<dbReference type="PATRIC" id="fig|1220535.3.peg.142"/>